<reference evidence="2 3" key="1">
    <citation type="submission" date="2020-03" db="EMBL/GenBank/DDBJ databases">
        <title>Genome mining reveals the biosynthetic pathways of PHA and ectoines of the halophilic strain Salinivibrio costicola M318 isolated from fermented shrimp paste.</title>
        <authorList>
            <person name="Doan T.V."/>
            <person name="Tran L.T."/>
            <person name="Trieu T.A."/>
            <person name="Nguyen Q.V."/>
            <person name="Quach T.N."/>
            <person name="Phi T.Q."/>
            <person name="Kumar S."/>
        </authorList>
    </citation>
    <scope>NUCLEOTIDE SEQUENCE [LARGE SCALE GENOMIC DNA]</scope>
    <source>
        <strain evidence="2 3">M318</strain>
    </source>
</reference>
<keyword evidence="1" id="KW-0812">Transmembrane</keyword>
<evidence type="ECO:0000313" key="3">
    <source>
        <dbReference type="Proteomes" id="UP000501408"/>
    </source>
</evidence>
<evidence type="ECO:0008006" key="4">
    <source>
        <dbReference type="Google" id="ProtNLM"/>
    </source>
</evidence>
<keyword evidence="3" id="KW-1185">Reference proteome</keyword>
<name>A0ABX6K7C8_SALCS</name>
<keyword evidence="1" id="KW-0472">Membrane</keyword>
<sequence length="173" mass="18719">MSTVTRFLTNKHVVIAMLVTPILAIIAYFAVDAAVTEPPTAAQPGQSYPLAVRSNCRYTSGFCALENGDIKLKLESDGVQNDRLTLRLASALPLEGAQISMTHTGTEPEPQSMQATDETGTTWQVSLPAPADAQAQIRLAVSVDGSYYFAEAPTTFIEHKTFYSEHQKAQDPS</sequence>
<protein>
    <recommendedName>
        <fullName evidence="4">Secreted protein</fullName>
    </recommendedName>
</protein>
<dbReference type="EMBL" id="CP050266">
    <property type="protein sequence ID" value="QIR07417.1"/>
    <property type="molecule type" value="Genomic_DNA"/>
</dbReference>
<keyword evidence="1" id="KW-1133">Transmembrane helix</keyword>
<dbReference type="Proteomes" id="UP000501408">
    <property type="component" value="Chromosome 1"/>
</dbReference>
<proteinExistence type="predicted"/>
<accession>A0ABX6K7C8</accession>
<evidence type="ECO:0000313" key="2">
    <source>
        <dbReference type="EMBL" id="QIR07417.1"/>
    </source>
</evidence>
<feature type="transmembrane region" description="Helical" evidence="1">
    <location>
        <begin position="12"/>
        <end position="31"/>
    </location>
</feature>
<organism evidence="2 3">
    <name type="scientific">Salinivibrio costicola</name>
    <name type="common">Vibrio costicola</name>
    <dbReference type="NCBI Taxonomy" id="51367"/>
    <lineage>
        <taxon>Bacteria</taxon>
        <taxon>Pseudomonadati</taxon>
        <taxon>Pseudomonadota</taxon>
        <taxon>Gammaproteobacteria</taxon>
        <taxon>Vibrionales</taxon>
        <taxon>Vibrionaceae</taxon>
        <taxon>Salinivibrio</taxon>
    </lineage>
</organism>
<gene>
    <name evidence="2" type="ORF">HBA18_12500</name>
</gene>
<evidence type="ECO:0000256" key="1">
    <source>
        <dbReference type="SAM" id="Phobius"/>
    </source>
</evidence>